<dbReference type="GO" id="GO:0005524">
    <property type="term" value="F:ATP binding"/>
    <property type="evidence" value="ECO:0007669"/>
    <property type="project" value="UniProtKB-KW"/>
</dbReference>
<dbReference type="GO" id="GO:0016887">
    <property type="term" value="F:ATP hydrolysis activity"/>
    <property type="evidence" value="ECO:0007669"/>
    <property type="project" value="TreeGrafter"/>
</dbReference>
<evidence type="ECO:0000256" key="3">
    <source>
        <dbReference type="ARBA" id="ARBA00022840"/>
    </source>
</evidence>
<name>A0A512M350_9BACT</name>
<comment type="caution">
    <text evidence="5">The sequence shown here is derived from an EMBL/GenBank/DDBJ whole genome shotgun (WGS) entry which is preliminary data.</text>
</comment>
<sequence>MMPLIQNLLAEAGCADHPQVAEAVEQACYDQTSFIEAVLECEGVRERDFLMAVAHTLSLPWWEGSADKPVEQSLRRHLPAEIALRHRILPVRFEEADPESNDLNAGPFLHLATFDPLNLVTHQRVASSVPHTIIWHVGQRTRIAEGLQKLYGLGADTFEKILRGRADWGSEELGDEVTVLDAPEDEEASVVRFVNQILRRGLEQRATDIHVEPQQDRLRIRYRIDGRLEELAVPENIKSLQSSVIARLKIMARLDIAEKRLPQDGRINLELDGLPIDVRVATIPSVEGESISLRLLAQQAVTIDRLGMTDNVRPIVDELLKLPNGIILITGPTGSGKSTTLYAYLTELNQAHRRIVTIEDPVEYKMPGIVQIAVKPEIGLTFATGLRSILRGDPNVVMIGEMRDLETTEIAIRAALTGHLVLSTLHTNDAIGGITRLVDMGVEPFLVSSAVRAFFAQRLVRKLCPLCKLPAEVEDDYLQSINFPQGLPGRIMRANGCEACRGSGYQGRLSIYEVVLVTHALQHLVNTRAHPAELHKQAMQDGFIPMRGYGFQKVLSGDTTIEEVLSVTAMDRKADDVVPARAVTVPLKHAA</sequence>
<dbReference type="Pfam" id="PF05157">
    <property type="entry name" value="MshEN"/>
    <property type="match status" value="1"/>
</dbReference>
<comment type="similarity">
    <text evidence="1">Belongs to the GSP E family.</text>
</comment>
<dbReference type="GO" id="GO:0005886">
    <property type="term" value="C:plasma membrane"/>
    <property type="evidence" value="ECO:0007669"/>
    <property type="project" value="TreeGrafter"/>
</dbReference>
<gene>
    <name evidence="5" type="ORF">BGE01nite_04650</name>
</gene>
<accession>A0A512M350</accession>
<keyword evidence="3" id="KW-0067">ATP-binding</keyword>
<dbReference type="SMART" id="SM00382">
    <property type="entry name" value="AAA"/>
    <property type="match status" value="1"/>
</dbReference>
<feature type="domain" description="AAA+ ATPase" evidence="4">
    <location>
        <begin position="323"/>
        <end position="465"/>
    </location>
</feature>
<dbReference type="PANTHER" id="PTHR30258:SF2">
    <property type="entry name" value="COMG OPERON PROTEIN 1"/>
    <property type="match status" value="1"/>
</dbReference>
<dbReference type="InterPro" id="IPR007831">
    <property type="entry name" value="T2SS_GspE_N"/>
</dbReference>
<evidence type="ECO:0000256" key="2">
    <source>
        <dbReference type="ARBA" id="ARBA00022741"/>
    </source>
</evidence>
<dbReference type="RefSeq" id="WP_246145647.1">
    <property type="nucleotide sequence ID" value="NZ_BKAG01000002.1"/>
</dbReference>
<dbReference type="FunFam" id="3.40.50.300:FF:000398">
    <property type="entry name" value="Type IV pilus assembly ATPase PilB"/>
    <property type="match status" value="1"/>
</dbReference>
<dbReference type="InterPro" id="IPR003593">
    <property type="entry name" value="AAA+_ATPase"/>
</dbReference>
<organism evidence="5 6">
    <name type="scientific">Brevifollis gellanilyticus</name>
    <dbReference type="NCBI Taxonomy" id="748831"/>
    <lineage>
        <taxon>Bacteria</taxon>
        <taxon>Pseudomonadati</taxon>
        <taxon>Verrucomicrobiota</taxon>
        <taxon>Verrucomicrobiia</taxon>
        <taxon>Verrucomicrobiales</taxon>
        <taxon>Verrucomicrobiaceae</taxon>
    </lineage>
</organism>
<evidence type="ECO:0000313" key="6">
    <source>
        <dbReference type="Proteomes" id="UP000321577"/>
    </source>
</evidence>
<dbReference type="EMBL" id="BKAG01000002">
    <property type="protein sequence ID" value="GEP41174.1"/>
    <property type="molecule type" value="Genomic_DNA"/>
</dbReference>
<dbReference type="Gene3D" id="3.40.50.300">
    <property type="entry name" value="P-loop containing nucleotide triphosphate hydrolases"/>
    <property type="match status" value="1"/>
</dbReference>
<evidence type="ECO:0000259" key="4">
    <source>
        <dbReference type="SMART" id="SM00382"/>
    </source>
</evidence>
<dbReference type="Gene3D" id="3.30.300.160">
    <property type="entry name" value="Type II secretion system, protein E, N-terminal domain"/>
    <property type="match status" value="1"/>
</dbReference>
<dbReference type="PANTHER" id="PTHR30258">
    <property type="entry name" value="TYPE II SECRETION SYSTEM PROTEIN GSPE-RELATED"/>
    <property type="match status" value="1"/>
</dbReference>
<protein>
    <submittedName>
        <fullName evidence="5">General secretion pathway protein GspE</fullName>
    </submittedName>
</protein>
<evidence type="ECO:0000256" key="1">
    <source>
        <dbReference type="ARBA" id="ARBA00006611"/>
    </source>
</evidence>
<dbReference type="Proteomes" id="UP000321577">
    <property type="component" value="Unassembled WGS sequence"/>
</dbReference>
<evidence type="ECO:0000313" key="5">
    <source>
        <dbReference type="EMBL" id="GEP41174.1"/>
    </source>
</evidence>
<dbReference type="InterPro" id="IPR027417">
    <property type="entry name" value="P-loop_NTPase"/>
</dbReference>
<dbReference type="SUPFAM" id="SSF52540">
    <property type="entry name" value="P-loop containing nucleoside triphosphate hydrolases"/>
    <property type="match status" value="1"/>
</dbReference>
<dbReference type="Gene3D" id="3.30.450.90">
    <property type="match status" value="1"/>
</dbReference>
<dbReference type="CDD" id="cd01129">
    <property type="entry name" value="PulE-GspE-like"/>
    <property type="match status" value="1"/>
</dbReference>
<keyword evidence="6" id="KW-1185">Reference proteome</keyword>
<dbReference type="Pfam" id="PF00437">
    <property type="entry name" value="T2SSE"/>
    <property type="match status" value="1"/>
</dbReference>
<dbReference type="InterPro" id="IPR001482">
    <property type="entry name" value="T2SS/T4SS_dom"/>
</dbReference>
<keyword evidence="2" id="KW-0547">Nucleotide-binding</keyword>
<dbReference type="SUPFAM" id="SSF160246">
    <property type="entry name" value="EspE N-terminal domain-like"/>
    <property type="match status" value="1"/>
</dbReference>
<dbReference type="InterPro" id="IPR037257">
    <property type="entry name" value="T2SS_E_N_sf"/>
</dbReference>
<dbReference type="AlphaFoldDB" id="A0A512M350"/>
<reference evidence="5 6" key="1">
    <citation type="submission" date="2019-07" db="EMBL/GenBank/DDBJ databases">
        <title>Whole genome shotgun sequence of Brevifollis gellanilyticus NBRC 108608.</title>
        <authorList>
            <person name="Hosoyama A."/>
            <person name="Uohara A."/>
            <person name="Ohji S."/>
            <person name="Ichikawa N."/>
        </authorList>
    </citation>
    <scope>NUCLEOTIDE SEQUENCE [LARGE SCALE GENOMIC DNA]</scope>
    <source>
        <strain evidence="5 6">NBRC 108608</strain>
    </source>
</reference>
<proteinExistence type="inferred from homology"/>